<comment type="caution">
    <text evidence="1">The sequence shown here is derived from an EMBL/GenBank/DDBJ whole genome shotgun (WGS) entry which is preliminary data.</text>
</comment>
<evidence type="ECO:0008006" key="3">
    <source>
        <dbReference type="Google" id="ProtNLM"/>
    </source>
</evidence>
<dbReference type="SUPFAM" id="SSF53474">
    <property type="entry name" value="alpha/beta-Hydrolases"/>
    <property type="match status" value="1"/>
</dbReference>
<evidence type="ECO:0000313" key="1">
    <source>
        <dbReference type="EMBL" id="MDI1485428.1"/>
    </source>
</evidence>
<reference evidence="1" key="1">
    <citation type="journal article" date="2023" name="Genome Biol. Evol.">
        <title>First Whole Genome Sequence and Flow Cytometry Genome Size Data for the Lichen-Forming Fungus Ramalina farinacea (Ascomycota).</title>
        <authorList>
            <person name="Llewellyn T."/>
            <person name="Mian S."/>
            <person name="Hill R."/>
            <person name="Leitch I.J."/>
            <person name="Gaya E."/>
        </authorList>
    </citation>
    <scope>NUCLEOTIDE SEQUENCE</scope>
    <source>
        <strain evidence="1">LIQ254RAFAR</strain>
    </source>
</reference>
<dbReference type="Proteomes" id="UP001161017">
    <property type="component" value="Unassembled WGS sequence"/>
</dbReference>
<dbReference type="InterPro" id="IPR029058">
    <property type="entry name" value="AB_hydrolase_fold"/>
</dbReference>
<gene>
    <name evidence="1" type="ORF">OHK93_000566</name>
</gene>
<name>A0AA43QF56_9LECA</name>
<dbReference type="PANTHER" id="PTHR47668:SF1">
    <property type="entry name" value="DIENELACTONE HYDROLASE DOMAIN-CONTAINING PROTEIN-RELATED"/>
    <property type="match status" value="1"/>
</dbReference>
<evidence type="ECO:0000313" key="2">
    <source>
        <dbReference type="Proteomes" id="UP001161017"/>
    </source>
</evidence>
<protein>
    <recommendedName>
        <fullName evidence="3">Dienelactone hydrolase domain-containing protein</fullName>
    </recommendedName>
</protein>
<keyword evidence="2" id="KW-1185">Reference proteome</keyword>
<dbReference type="AlphaFoldDB" id="A0AA43QF56"/>
<accession>A0AA43QF56</accession>
<proteinExistence type="predicted"/>
<dbReference type="PANTHER" id="PTHR47668">
    <property type="entry name" value="DIENELACTONE HYDROLASE FAMILY PROTEIN (AFU_ORTHOLOGUE AFUA_6G01940)"/>
    <property type="match status" value="1"/>
</dbReference>
<dbReference type="EMBL" id="JAPUFD010000001">
    <property type="protein sequence ID" value="MDI1485428.1"/>
    <property type="molecule type" value="Genomic_DNA"/>
</dbReference>
<organism evidence="1 2">
    <name type="scientific">Ramalina farinacea</name>
    <dbReference type="NCBI Taxonomy" id="258253"/>
    <lineage>
        <taxon>Eukaryota</taxon>
        <taxon>Fungi</taxon>
        <taxon>Dikarya</taxon>
        <taxon>Ascomycota</taxon>
        <taxon>Pezizomycotina</taxon>
        <taxon>Lecanoromycetes</taxon>
        <taxon>OSLEUM clade</taxon>
        <taxon>Lecanoromycetidae</taxon>
        <taxon>Lecanorales</taxon>
        <taxon>Lecanorineae</taxon>
        <taxon>Ramalinaceae</taxon>
        <taxon>Ramalina</taxon>
    </lineage>
</organism>
<sequence length="239" mass="26098">MASSGPSKACCTVPPAKVEDYSPKGKYIKLSDGMECYATGPSSATTAIFVVYDIFGFSPQGIQGADILAHADDGSHQYRVFVPDFFYGKPMDHANYPPDTPEKQKKLGDFFAGPAAPKPTAEKVPALVKDILGLAEGKGVTKWGALGQCWGGKEVHPAMVDANDAKAIKIPYAMLASKDEDAKLVKEFGDALTGPKYLETFGDQIHGWMAARADLKQDRVRQEYERGYKTLLEFYHEHL</sequence>
<dbReference type="Gene3D" id="3.40.50.1820">
    <property type="entry name" value="alpha/beta hydrolase"/>
    <property type="match status" value="1"/>
</dbReference>